<proteinExistence type="predicted"/>
<dbReference type="GO" id="GO:0004601">
    <property type="term" value="F:peroxidase activity"/>
    <property type="evidence" value="ECO:0007669"/>
    <property type="project" value="UniProtKB-KW"/>
</dbReference>
<dbReference type="InterPro" id="IPR011008">
    <property type="entry name" value="Dimeric_a/b-barrel"/>
</dbReference>
<dbReference type="InterPro" id="IPR006314">
    <property type="entry name" value="Dyp_peroxidase"/>
</dbReference>
<dbReference type="RefSeq" id="WP_272134780.1">
    <property type="nucleotide sequence ID" value="NZ_JAQNDM010000002.1"/>
</dbReference>
<feature type="region of interest" description="Disordered" evidence="6">
    <location>
        <begin position="204"/>
        <end position="234"/>
    </location>
</feature>
<evidence type="ECO:0000256" key="1">
    <source>
        <dbReference type="ARBA" id="ARBA00001970"/>
    </source>
</evidence>
<comment type="caution">
    <text evidence="7">The sequence shown here is derived from an EMBL/GenBank/DDBJ whole genome shotgun (WGS) entry which is preliminary data.</text>
</comment>
<keyword evidence="3" id="KW-0479">Metal-binding</keyword>
<dbReference type="EMBL" id="JAQNDM010000002">
    <property type="protein sequence ID" value="MDC0707548.1"/>
    <property type="molecule type" value="Genomic_DNA"/>
</dbReference>
<evidence type="ECO:0000256" key="6">
    <source>
        <dbReference type="SAM" id="MobiDB-lite"/>
    </source>
</evidence>
<name>A0ABT5D348_9BACT</name>
<accession>A0ABT5D348</accession>
<keyword evidence="8" id="KW-1185">Reference proteome</keyword>
<gene>
    <name evidence="7" type="ORF">POL68_03615</name>
</gene>
<evidence type="ECO:0000256" key="4">
    <source>
        <dbReference type="ARBA" id="ARBA00023002"/>
    </source>
</evidence>
<dbReference type="PROSITE" id="PS51404">
    <property type="entry name" value="DYP_PEROXIDASE"/>
    <property type="match status" value="1"/>
</dbReference>
<protein>
    <submittedName>
        <fullName evidence="7">Peroxidase</fullName>
    </submittedName>
</protein>
<evidence type="ECO:0000256" key="2">
    <source>
        <dbReference type="ARBA" id="ARBA00022559"/>
    </source>
</evidence>
<comment type="cofactor">
    <cofactor evidence="1">
        <name>heme b</name>
        <dbReference type="ChEBI" id="CHEBI:60344"/>
    </cofactor>
</comment>
<evidence type="ECO:0000256" key="5">
    <source>
        <dbReference type="ARBA" id="ARBA00023004"/>
    </source>
</evidence>
<keyword evidence="5" id="KW-0408">Iron</keyword>
<dbReference type="PANTHER" id="PTHR30521:SF5">
    <property type="entry name" value="BLR4509 PROTEIN"/>
    <property type="match status" value="1"/>
</dbReference>
<dbReference type="PANTHER" id="PTHR30521">
    <property type="entry name" value="DEFERROCHELATASE/PEROXIDASE"/>
    <property type="match status" value="1"/>
</dbReference>
<keyword evidence="4" id="KW-0560">Oxidoreductase</keyword>
<dbReference type="Proteomes" id="UP001221838">
    <property type="component" value="Unassembled WGS sequence"/>
</dbReference>
<dbReference type="SUPFAM" id="SSF54909">
    <property type="entry name" value="Dimeric alpha+beta barrel"/>
    <property type="match status" value="1"/>
</dbReference>
<feature type="region of interest" description="Disordered" evidence="6">
    <location>
        <begin position="83"/>
        <end position="103"/>
    </location>
</feature>
<sequence>MTTAAFLLLKIEHAGPARAWLQEILKGDLTTAEEIPREQRERRHACLNIAFTWHGLKALGLDEDALQSFPYEFRRGMAERAHVLGDTGPSAPEHWDFGGKRPGSPPPEDLHLLVMLYARNGDVLRNVLAHQRQRMAAQGLRELSCQHAAHLREEKDGQIFFREHFGFRDSLSQPVIRGFMRPPPSEDYDSPIAAGEFILGHENEYQEKPPSPSVSPRQDPHGRLGPAEHGNRKDLGLNGTYLALRKLEQDVEGFEAFLEQNKALAPIDSEDDAKKKEWLKAKLMGRWPNGAPLKPDQHEAPDLGSHPPSNAFGFVREDAGGLGCPVTSHVRRTNPRDSLAPNPDLSLKMNRRHRILRRAVAYGPSGEEDGKASSGRGLIFMALNANLGRQFEFIQQSWMNHEKAGRLFNERDPVASNHEGGSITLPIKPLRRCVMDLQSFVTMKGGGYFFLPGVKSLEFLAHLQPPAV</sequence>
<organism evidence="7 8">
    <name type="scientific">Stigmatella ashevillensis</name>
    <dbReference type="NCBI Taxonomy" id="2995309"/>
    <lineage>
        <taxon>Bacteria</taxon>
        <taxon>Pseudomonadati</taxon>
        <taxon>Myxococcota</taxon>
        <taxon>Myxococcia</taxon>
        <taxon>Myxococcales</taxon>
        <taxon>Cystobacterineae</taxon>
        <taxon>Archangiaceae</taxon>
        <taxon>Stigmatella</taxon>
    </lineage>
</organism>
<reference evidence="7 8" key="1">
    <citation type="submission" date="2022-11" db="EMBL/GenBank/DDBJ databases">
        <title>Minimal conservation of predation-associated metabolite biosynthetic gene clusters underscores biosynthetic potential of Myxococcota including descriptions for ten novel species: Archangium lansinium sp. nov., Myxococcus landrumus sp. nov., Nannocystis bai.</title>
        <authorList>
            <person name="Ahearne A."/>
            <person name="Stevens C."/>
            <person name="Dowd S."/>
        </authorList>
    </citation>
    <scope>NUCLEOTIDE SEQUENCE [LARGE SCALE GENOMIC DNA]</scope>
    <source>
        <strain evidence="7 8">NCWAL01</strain>
    </source>
</reference>
<evidence type="ECO:0000313" key="8">
    <source>
        <dbReference type="Proteomes" id="UP001221838"/>
    </source>
</evidence>
<evidence type="ECO:0000256" key="3">
    <source>
        <dbReference type="ARBA" id="ARBA00022723"/>
    </source>
</evidence>
<keyword evidence="2 7" id="KW-0575">Peroxidase</keyword>
<evidence type="ECO:0000313" key="7">
    <source>
        <dbReference type="EMBL" id="MDC0707548.1"/>
    </source>
</evidence>